<dbReference type="InterPro" id="IPR036013">
    <property type="entry name" value="Band_7/SPFH_dom_sf"/>
</dbReference>
<dbReference type="EMBL" id="CM035422">
    <property type="protein sequence ID" value="KAH7373205.1"/>
    <property type="molecule type" value="Genomic_DNA"/>
</dbReference>
<dbReference type="InterPro" id="IPR001107">
    <property type="entry name" value="Band_7"/>
</dbReference>
<name>A0A8T2SWF4_CERRI</name>
<dbReference type="InterPro" id="IPR050710">
    <property type="entry name" value="Band7/mec-2_domain"/>
</dbReference>
<dbReference type="AlphaFoldDB" id="A0A8T2SWF4"/>
<evidence type="ECO:0000313" key="3">
    <source>
        <dbReference type="EMBL" id="KAH7373205.1"/>
    </source>
</evidence>
<organism evidence="2 4">
    <name type="scientific">Ceratopteris richardii</name>
    <name type="common">Triangle waterfern</name>
    <dbReference type="NCBI Taxonomy" id="49495"/>
    <lineage>
        <taxon>Eukaryota</taxon>
        <taxon>Viridiplantae</taxon>
        <taxon>Streptophyta</taxon>
        <taxon>Embryophyta</taxon>
        <taxon>Tracheophyta</taxon>
        <taxon>Polypodiopsida</taxon>
        <taxon>Polypodiidae</taxon>
        <taxon>Polypodiales</taxon>
        <taxon>Pteridineae</taxon>
        <taxon>Pteridaceae</taxon>
        <taxon>Parkerioideae</taxon>
        <taxon>Ceratopteris</taxon>
    </lineage>
</organism>
<evidence type="ECO:0000259" key="1">
    <source>
        <dbReference type="Pfam" id="PF01145"/>
    </source>
</evidence>
<accession>A0A8T2SWF4</accession>
<evidence type="ECO:0000313" key="4">
    <source>
        <dbReference type="Proteomes" id="UP000825935"/>
    </source>
</evidence>
<dbReference type="OrthoDB" id="434619at2759"/>
<dbReference type="SUPFAM" id="SSF117892">
    <property type="entry name" value="Band 7/SPFH domain"/>
    <property type="match status" value="1"/>
</dbReference>
<proteinExistence type="predicted"/>
<dbReference type="EMBL" id="CM035422">
    <property type="protein sequence ID" value="KAH7373204.1"/>
    <property type="molecule type" value="Genomic_DNA"/>
</dbReference>
<feature type="domain" description="Band 7" evidence="1">
    <location>
        <begin position="9"/>
        <end position="90"/>
    </location>
</feature>
<dbReference type="PANTHER" id="PTHR43327">
    <property type="entry name" value="STOMATIN-LIKE PROTEIN 2, MITOCHONDRIAL"/>
    <property type="match status" value="1"/>
</dbReference>
<gene>
    <name evidence="2" type="ORF">KP509_17G043900</name>
    <name evidence="3" type="ORF">KP509_17G044000</name>
</gene>
<evidence type="ECO:0000313" key="2">
    <source>
        <dbReference type="EMBL" id="KAH7373204.1"/>
    </source>
</evidence>
<dbReference type="PANTHER" id="PTHR43327:SF31">
    <property type="entry name" value="HYPERSENSITIVE-INDUCED RESPONSE PROTEIN 2"/>
    <property type="match status" value="1"/>
</dbReference>
<dbReference type="Pfam" id="PF01145">
    <property type="entry name" value="Band_7"/>
    <property type="match status" value="1"/>
</dbReference>
<sequence>MGQLLCCVQVNQASVGIRERWGKYEEALEPGCHCVFWCFGSNVAGTLTMRVQQLDVHCETKTKDNVFVTIVASIQYTVVREHAKEAYYKLSRIHCHHHFGKLSRSCKALQNPNRRKM</sequence>
<protein>
    <recommendedName>
        <fullName evidence="1">Band 7 domain-containing protein</fullName>
    </recommendedName>
</protein>
<comment type="caution">
    <text evidence="2">The sequence shown here is derived from an EMBL/GenBank/DDBJ whole genome shotgun (WGS) entry which is preliminary data.</text>
</comment>
<dbReference type="Proteomes" id="UP000825935">
    <property type="component" value="Chromosome 17"/>
</dbReference>
<reference evidence="2" key="1">
    <citation type="submission" date="2021-08" db="EMBL/GenBank/DDBJ databases">
        <title>WGS assembly of Ceratopteris richardii.</title>
        <authorList>
            <person name="Marchant D.B."/>
            <person name="Chen G."/>
            <person name="Jenkins J."/>
            <person name="Shu S."/>
            <person name="Leebens-Mack J."/>
            <person name="Grimwood J."/>
            <person name="Schmutz J."/>
            <person name="Soltis P."/>
            <person name="Soltis D."/>
            <person name="Chen Z.-H."/>
        </authorList>
    </citation>
    <scope>NUCLEOTIDE SEQUENCE</scope>
    <source>
        <strain evidence="2">Whitten #5841</strain>
        <tissue evidence="2">Leaf</tissue>
    </source>
</reference>
<dbReference type="OMA" id="RCETNTK"/>
<keyword evidence="4" id="KW-1185">Reference proteome</keyword>